<accession>A0AAV0FSK8</accession>
<dbReference type="Pfam" id="PF00759">
    <property type="entry name" value="Glyco_hydro_9"/>
    <property type="match status" value="1"/>
</dbReference>
<keyword evidence="4" id="KW-0964">Secreted</keyword>
<protein>
    <recommendedName>
        <fullName evidence="13">Endoglucanase</fullName>
        <ecNumber evidence="13">3.2.1.4</ecNumber>
    </recommendedName>
</protein>
<dbReference type="InterPro" id="IPR018221">
    <property type="entry name" value="Glyco_hydro_9_His_AS"/>
</dbReference>
<keyword evidence="16" id="KW-1185">Reference proteome</keyword>
<keyword evidence="11 12" id="KW-0624">Polysaccharide degradation</keyword>
<dbReference type="Pfam" id="PF09478">
    <property type="entry name" value="CBM49"/>
    <property type="match status" value="1"/>
</dbReference>
<dbReference type="AlphaFoldDB" id="A0AAV0FSK8"/>
<feature type="active site" evidence="12">
    <location>
        <position position="407"/>
    </location>
</feature>
<dbReference type="GO" id="GO:0030246">
    <property type="term" value="F:carbohydrate binding"/>
    <property type="evidence" value="ECO:0007669"/>
    <property type="project" value="InterPro"/>
</dbReference>
<dbReference type="SUPFAM" id="SSF48208">
    <property type="entry name" value="Six-hairpin glycosidases"/>
    <property type="match status" value="1"/>
</dbReference>
<comment type="caution">
    <text evidence="15">The sequence shown here is derived from an EMBL/GenBank/DDBJ whole genome shotgun (WGS) entry which is preliminary data.</text>
</comment>
<evidence type="ECO:0000256" key="13">
    <source>
        <dbReference type="RuleBase" id="RU361166"/>
    </source>
</evidence>
<feature type="signal peptide" evidence="13">
    <location>
        <begin position="1"/>
        <end position="27"/>
    </location>
</feature>
<keyword evidence="8" id="KW-0325">Glycoprotein</keyword>
<dbReference type="EC" id="3.2.1.4" evidence="13"/>
<dbReference type="GO" id="GO:0005576">
    <property type="term" value="C:extracellular region"/>
    <property type="evidence" value="ECO:0007669"/>
    <property type="project" value="UniProtKB-SubCell"/>
</dbReference>
<dbReference type="PANTHER" id="PTHR22298">
    <property type="entry name" value="ENDO-1,4-BETA-GLUCANASE"/>
    <property type="match status" value="1"/>
</dbReference>
<feature type="domain" description="Carbohydrate binding" evidence="14">
    <location>
        <begin position="503"/>
        <end position="593"/>
    </location>
</feature>
<keyword evidence="9 12" id="KW-0119">Carbohydrate metabolism</keyword>
<evidence type="ECO:0000256" key="3">
    <source>
        <dbReference type="ARBA" id="ARBA00007072"/>
    </source>
</evidence>
<keyword evidence="10 12" id="KW-0326">Glycosidase</keyword>
<evidence type="ECO:0000256" key="8">
    <source>
        <dbReference type="ARBA" id="ARBA00023180"/>
    </source>
</evidence>
<evidence type="ECO:0000256" key="12">
    <source>
        <dbReference type="PROSITE-ProRule" id="PRU10059"/>
    </source>
</evidence>
<keyword evidence="6 12" id="KW-0378">Hydrolase</keyword>
<evidence type="ECO:0000256" key="1">
    <source>
        <dbReference type="ARBA" id="ARBA00000966"/>
    </source>
</evidence>
<name>A0AAV0FSK8_9ASTE</name>
<dbReference type="InterPro" id="IPR012341">
    <property type="entry name" value="6hp_glycosidase-like_sf"/>
</dbReference>
<evidence type="ECO:0000256" key="5">
    <source>
        <dbReference type="ARBA" id="ARBA00022729"/>
    </source>
</evidence>
<proteinExistence type="inferred from homology"/>
<dbReference type="SMART" id="SM01063">
    <property type="entry name" value="CBM49"/>
    <property type="match status" value="1"/>
</dbReference>
<sequence>MMTMGRGEIRILIRMMISLLVLLAAEGYDYGDALSKTLLFFKAQRSGRLGSDNPINWRWDSALSDGKAEGAELVGGYYDAGDNVKFGLPMAFAMTMLSWAAADHFSTHSDLFDAIKWGTDYLINAHTQPNTLFVQVGDGDSDHLCWMRPEDMTTSRTAYKIDEAHPGSDVAGETSAALAAASIAFKQRDSSYSHTLLQHAQQLFTFATAHKGSYQDSIPGASKYYKSYQNEDEVVWAAAWLYKATNERQYLDYVVQNAASVTDDCQMKEVSWETKCGAVQVLVSKIYMEEKQEQQGLQKYKERADFFTCACMQKNQNAADNVELTPGGLIYVRPWNNLEYASANAAVMAIYSKYLDGRGVRCSNGESLTDDQILEAARSQADYILGKNRMGMSYVVGVGPKFPQRVHHRAASIDVNSEAYRQLSMDGPERLCAGGYAKFYPTSDPNPYVITGALVGGPAKDDTYLDARDSYEQSEPTLSGTSTASLLFAVLSSSHNHGAAAAVQLMHSIVSKWSVGNTQYCHHKVVITAANSNTTITDLKFRIDHLSPGTTLWGLSKLPPQDNEAGIFYALPPWANSIHSTSTHTVLYVQRCQQAKISLLSYRQL</sequence>
<dbReference type="PROSITE" id="PS00592">
    <property type="entry name" value="GH9_2"/>
    <property type="match status" value="1"/>
</dbReference>
<evidence type="ECO:0000256" key="11">
    <source>
        <dbReference type="ARBA" id="ARBA00023326"/>
    </source>
</evidence>
<feature type="chain" id="PRO_5043108038" description="Endoglucanase" evidence="13">
    <location>
        <begin position="28"/>
        <end position="605"/>
    </location>
</feature>
<dbReference type="Proteomes" id="UP001152523">
    <property type="component" value="Unassembled WGS sequence"/>
</dbReference>
<comment type="subcellular location">
    <subcellularLocation>
        <location evidence="2">Secreted</location>
    </subcellularLocation>
</comment>
<comment type="catalytic activity">
    <reaction evidence="1 13">
        <text>Endohydrolysis of (1-&gt;4)-beta-D-glucosidic linkages in cellulose, lichenin and cereal beta-D-glucans.</text>
        <dbReference type="EC" id="3.2.1.4"/>
    </reaction>
</comment>
<dbReference type="Gene3D" id="1.50.10.10">
    <property type="match status" value="1"/>
</dbReference>
<evidence type="ECO:0000256" key="10">
    <source>
        <dbReference type="ARBA" id="ARBA00023295"/>
    </source>
</evidence>
<dbReference type="EMBL" id="CAMAPF010001009">
    <property type="protein sequence ID" value="CAH9138371.1"/>
    <property type="molecule type" value="Genomic_DNA"/>
</dbReference>
<keyword evidence="7 13" id="KW-0136">Cellulose degradation</keyword>
<dbReference type="InterPro" id="IPR001701">
    <property type="entry name" value="Glyco_hydro_9"/>
</dbReference>
<reference evidence="15" key="1">
    <citation type="submission" date="2022-07" db="EMBL/GenBank/DDBJ databases">
        <authorList>
            <person name="Macas J."/>
            <person name="Novak P."/>
            <person name="Neumann P."/>
        </authorList>
    </citation>
    <scope>NUCLEOTIDE SEQUENCE</scope>
</reference>
<evidence type="ECO:0000256" key="2">
    <source>
        <dbReference type="ARBA" id="ARBA00004613"/>
    </source>
</evidence>
<evidence type="ECO:0000256" key="9">
    <source>
        <dbReference type="ARBA" id="ARBA00023277"/>
    </source>
</evidence>
<evidence type="ECO:0000256" key="6">
    <source>
        <dbReference type="ARBA" id="ARBA00022801"/>
    </source>
</evidence>
<organism evidence="15 16">
    <name type="scientific">Cuscuta epithymum</name>
    <dbReference type="NCBI Taxonomy" id="186058"/>
    <lineage>
        <taxon>Eukaryota</taxon>
        <taxon>Viridiplantae</taxon>
        <taxon>Streptophyta</taxon>
        <taxon>Embryophyta</taxon>
        <taxon>Tracheophyta</taxon>
        <taxon>Spermatophyta</taxon>
        <taxon>Magnoliopsida</taxon>
        <taxon>eudicotyledons</taxon>
        <taxon>Gunneridae</taxon>
        <taxon>Pentapetalae</taxon>
        <taxon>asterids</taxon>
        <taxon>lamiids</taxon>
        <taxon>Solanales</taxon>
        <taxon>Convolvulaceae</taxon>
        <taxon>Cuscuteae</taxon>
        <taxon>Cuscuta</taxon>
        <taxon>Cuscuta subgen. Cuscuta</taxon>
    </lineage>
</organism>
<evidence type="ECO:0000256" key="7">
    <source>
        <dbReference type="ARBA" id="ARBA00023001"/>
    </source>
</evidence>
<evidence type="ECO:0000259" key="14">
    <source>
        <dbReference type="SMART" id="SM01063"/>
    </source>
</evidence>
<dbReference type="GO" id="GO:0008810">
    <property type="term" value="F:cellulase activity"/>
    <property type="evidence" value="ECO:0007669"/>
    <property type="project" value="UniProtKB-EC"/>
</dbReference>
<evidence type="ECO:0000256" key="4">
    <source>
        <dbReference type="ARBA" id="ARBA00022525"/>
    </source>
</evidence>
<gene>
    <name evidence="15" type="ORF">CEPIT_LOCUS36750</name>
</gene>
<keyword evidence="5 13" id="KW-0732">Signal</keyword>
<dbReference type="GO" id="GO:0030245">
    <property type="term" value="P:cellulose catabolic process"/>
    <property type="evidence" value="ECO:0007669"/>
    <property type="project" value="UniProtKB-KW"/>
</dbReference>
<dbReference type="InterPro" id="IPR008928">
    <property type="entry name" value="6-hairpin_glycosidase_sf"/>
</dbReference>
<evidence type="ECO:0000313" key="15">
    <source>
        <dbReference type="EMBL" id="CAH9138371.1"/>
    </source>
</evidence>
<dbReference type="InterPro" id="IPR019028">
    <property type="entry name" value="CBM_49"/>
</dbReference>
<comment type="similarity">
    <text evidence="3 12 13">Belongs to the glycosyl hydrolase 9 (cellulase E) family.</text>
</comment>
<evidence type="ECO:0000313" key="16">
    <source>
        <dbReference type="Proteomes" id="UP001152523"/>
    </source>
</evidence>